<reference evidence="2" key="2">
    <citation type="submission" date="2015-09" db="EMBL/GenBank/DDBJ databases">
        <title>Draft genome sequence of a multidrug-resistant Chryseobacterium indologenes isolate from Malaysia.</title>
        <authorList>
            <person name="Yu C.Y."/>
            <person name="Ang G.Y."/>
            <person name="Chan K.-G."/>
        </authorList>
    </citation>
    <scope>NUCLEOTIDE SEQUENCE [LARGE SCALE GENOMIC DNA]</scope>
    <source>
        <strain evidence="2">CI_885</strain>
    </source>
</reference>
<proteinExistence type="predicted"/>
<dbReference type="Proteomes" id="UP000037953">
    <property type="component" value="Unassembled WGS sequence"/>
</dbReference>
<comment type="caution">
    <text evidence="1">The sequence shown here is derived from an EMBL/GenBank/DDBJ whole genome shotgun (WGS) entry which is preliminary data.</text>
</comment>
<dbReference type="PROSITE" id="PS51257">
    <property type="entry name" value="PROKAR_LIPOPROTEIN"/>
    <property type="match status" value="1"/>
</dbReference>
<organism evidence="1 2">
    <name type="scientific">Chryseobacterium indologenes</name>
    <name type="common">Flavobacterium indologenes</name>
    <dbReference type="NCBI Taxonomy" id="253"/>
    <lineage>
        <taxon>Bacteria</taxon>
        <taxon>Pseudomonadati</taxon>
        <taxon>Bacteroidota</taxon>
        <taxon>Flavobacteriia</taxon>
        <taxon>Flavobacteriales</taxon>
        <taxon>Weeksellaceae</taxon>
        <taxon>Chryseobacterium group</taxon>
        <taxon>Chryseobacterium</taxon>
    </lineage>
</organism>
<evidence type="ECO:0000313" key="2">
    <source>
        <dbReference type="Proteomes" id="UP000037953"/>
    </source>
</evidence>
<dbReference type="AlphaFoldDB" id="A0A0N0IUK3"/>
<gene>
    <name evidence="1" type="ORF">AOB46_18475</name>
</gene>
<dbReference type="RefSeq" id="WP_062702130.1">
    <property type="nucleotide sequence ID" value="NZ_LJOD01000015.1"/>
</dbReference>
<accession>A0A0N0IUK3</accession>
<evidence type="ECO:0008006" key="3">
    <source>
        <dbReference type="Google" id="ProtNLM"/>
    </source>
</evidence>
<reference evidence="1 2" key="1">
    <citation type="journal article" date="2015" name="Genom Data">
        <title>Draft genome sequence of a multidrug-resistant Chryseobacterium indologenes isolate from Malaysia.</title>
        <authorList>
            <person name="Yu C.Y."/>
            <person name="Ang G.Y."/>
            <person name="Cheng H.J."/>
            <person name="Cheong Y.M."/>
            <person name="Yin W.F."/>
            <person name="Chan K.G."/>
        </authorList>
    </citation>
    <scope>NUCLEOTIDE SEQUENCE [LARGE SCALE GENOMIC DNA]</scope>
    <source>
        <strain evidence="1 2">CI_885</strain>
    </source>
</reference>
<dbReference type="PATRIC" id="fig|253.9.peg.1650"/>
<dbReference type="OrthoDB" id="1329029at2"/>
<sequence>MIERTLKTLLFLLVVSFSSCKETNSSKNKQKSAPVSKAENIISQKQISEDSGKIDTDKTVSQQSIPSLTWNGKYFGTFLRLKDEYADPRAWGQIKLDIHDKKAIFVIDSYVEILKKNMEVISQSPKELKLKDPSTGKSLTLTRTDQLTLEGNLMESIVGEQEKYKIEKQ</sequence>
<protein>
    <recommendedName>
        <fullName evidence="3">Lipoprotein</fullName>
    </recommendedName>
</protein>
<name>A0A0N0IUK3_CHRID</name>
<dbReference type="EMBL" id="LJOD01000015">
    <property type="protein sequence ID" value="KPE49721.1"/>
    <property type="molecule type" value="Genomic_DNA"/>
</dbReference>
<evidence type="ECO:0000313" key="1">
    <source>
        <dbReference type="EMBL" id="KPE49721.1"/>
    </source>
</evidence>